<reference evidence="2" key="1">
    <citation type="submission" date="2023-07" db="EMBL/GenBank/DDBJ databases">
        <title>Sorghum-associated microbial communities from plants grown in Nebraska, USA.</title>
        <authorList>
            <person name="Schachtman D."/>
        </authorList>
    </citation>
    <scope>NUCLEOTIDE SEQUENCE</scope>
    <source>
        <strain evidence="2">DS3754</strain>
    </source>
</reference>
<evidence type="ECO:0000313" key="2">
    <source>
        <dbReference type="EMBL" id="MDP9895025.1"/>
    </source>
</evidence>
<proteinExistence type="predicted"/>
<evidence type="ECO:0000313" key="3">
    <source>
        <dbReference type="Proteomes" id="UP001242045"/>
    </source>
</evidence>
<evidence type="ECO:0000256" key="1">
    <source>
        <dbReference type="SAM" id="MobiDB-lite"/>
    </source>
</evidence>
<feature type="region of interest" description="Disordered" evidence="1">
    <location>
        <begin position="78"/>
        <end position="132"/>
    </location>
</feature>
<accession>A0AAW8D6Y1</accession>
<dbReference type="EMBL" id="JAUSRD010000010">
    <property type="protein sequence ID" value="MDP9895025.1"/>
    <property type="molecule type" value="Genomic_DNA"/>
</dbReference>
<name>A0AAW8D6Y1_9BURK</name>
<sequence length="132" mass="14458">MTNIGSDRAQFNRMAGAAREAMDKPWLQAFADRGYFGGTELEACEDDCITAFVPKPKTSNAKAAGRFYKTDFVSIAKDDEPMPRGVNGRSTCSARWRRTTTSRTSTGPAPALVVHERPVHDQQLPSHPTLGT</sequence>
<dbReference type="RefSeq" id="WP_306882476.1">
    <property type="nucleotide sequence ID" value="NZ_JAUSRD010000010.1"/>
</dbReference>
<gene>
    <name evidence="2" type="ORF">J2W31_004150</name>
</gene>
<organism evidence="2 3">
    <name type="scientific">Variovorax boronicumulans</name>
    <dbReference type="NCBI Taxonomy" id="436515"/>
    <lineage>
        <taxon>Bacteria</taxon>
        <taxon>Pseudomonadati</taxon>
        <taxon>Pseudomonadota</taxon>
        <taxon>Betaproteobacteria</taxon>
        <taxon>Burkholderiales</taxon>
        <taxon>Comamonadaceae</taxon>
        <taxon>Variovorax</taxon>
    </lineage>
</organism>
<evidence type="ECO:0008006" key="4">
    <source>
        <dbReference type="Google" id="ProtNLM"/>
    </source>
</evidence>
<comment type="caution">
    <text evidence="2">The sequence shown here is derived from an EMBL/GenBank/DDBJ whole genome shotgun (WGS) entry which is preliminary data.</text>
</comment>
<protein>
    <recommendedName>
        <fullName evidence="4">Transposase DDE domain-containing protein</fullName>
    </recommendedName>
</protein>
<dbReference type="Proteomes" id="UP001242045">
    <property type="component" value="Unassembled WGS sequence"/>
</dbReference>
<feature type="compositionally biased region" description="Polar residues" evidence="1">
    <location>
        <begin position="123"/>
        <end position="132"/>
    </location>
</feature>
<dbReference type="AlphaFoldDB" id="A0AAW8D6Y1"/>